<dbReference type="SUPFAM" id="SSF52047">
    <property type="entry name" value="RNI-like"/>
    <property type="match status" value="1"/>
</dbReference>
<dbReference type="PANTHER" id="PTHR48061:SF2">
    <property type="entry name" value="RECEPTOR LIKE PROTEIN 30-LIKE"/>
    <property type="match status" value="1"/>
</dbReference>
<name>A0A5N5HRL2_9ROSA</name>
<dbReference type="InterPro" id="IPR003591">
    <property type="entry name" value="Leu-rich_rpt_typical-subtyp"/>
</dbReference>
<evidence type="ECO:0000256" key="12">
    <source>
        <dbReference type="SAM" id="Phobius"/>
    </source>
</evidence>
<evidence type="ECO:0000256" key="1">
    <source>
        <dbReference type="ARBA" id="ARBA00004251"/>
    </source>
</evidence>
<keyword evidence="3" id="KW-1003">Cell membrane</keyword>
<feature type="transmembrane region" description="Helical" evidence="12">
    <location>
        <begin position="998"/>
        <end position="1018"/>
    </location>
</feature>
<keyword evidence="7" id="KW-0677">Repeat</keyword>
<dbReference type="InterPro" id="IPR046956">
    <property type="entry name" value="RLP23-like"/>
</dbReference>
<dbReference type="Pfam" id="PF00560">
    <property type="entry name" value="LRR_1"/>
    <property type="match status" value="8"/>
</dbReference>
<evidence type="ECO:0000256" key="10">
    <source>
        <dbReference type="ARBA" id="ARBA00023170"/>
    </source>
</evidence>
<dbReference type="AlphaFoldDB" id="A0A5N5HRL2"/>
<keyword evidence="10 14" id="KW-0675">Receptor</keyword>
<dbReference type="Proteomes" id="UP000327157">
    <property type="component" value="Chromosome 12"/>
</dbReference>
<keyword evidence="11" id="KW-0325">Glycoprotein</keyword>
<evidence type="ECO:0000256" key="9">
    <source>
        <dbReference type="ARBA" id="ARBA00023136"/>
    </source>
</evidence>
<dbReference type="PRINTS" id="PR00019">
    <property type="entry name" value="LEURICHRPT"/>
</dbReference>
<dbReference type="FunFam" id="3.80.10.10:FF:000041">
    <property type="entry name" value="LRR receptor-like serine/threonine-protein kinase ERECTA"/>
    <property type="match status" value="3"/>
</dbReference>
<dbReference type="InterPro" id="IPR013210">
    <property type="entry name" value="LRR_N_plant-typ"/>
</dbReference>
<keyword evidence="5 12" id="KW-0812">Transmembrane</keyword>
<feature type="domain" description="Leucine-rich repeat-containing N-terminal plant-type" evidence="13">
    <location>
        <begin position="33"/>
        <end position="72"/>
    </location>
</feature>
<comment type="caution">
    <text evidence="14">The sequence shown here is derived from an EMBL/GenBank/DDBJ whole genome shotgun (WGS) entry which is preliminary data.</text>
</comment>
<reference evidence="15" key="2">
    <citation type="submission" date="2019-10" db="EMBL/GenBank/DDBJ databases">
        <title>A de novo genome assembly of a pear dwarfing rootstock.</title>
        <authorList>
            <person name="Wang F."/>
            <person name="Wang J."/>
            <person name="Li S."/>
            <person name="Zhang Y."/>
            <person name="Fang M."/>
            <person name="Ma L."/>
            <person name="Zhao Y."/>
            <person name="Jiang S."/>
        </authorList>
    </citation>
    <scope>NUCLEOTIDE SEQUENCE [LARGE SCALE GENOMIC DNA]</scope>
</reference>
<evidence type="ECO:0000256" key="2">
    <source>
        <dbReference type="ARBA" id="ARBA00009592"/>
    </source>
</evidence>
<evidence type="ECO:0000256" key="8">
    <source>
        <dbReference type="ARBA" id="ARBA00022989"/>
    </source>
</evidence>
<dbReference type="PANTHER" id="PTHR48061">
    <property type="entry name" value="LEUCINE-RICH REPEAT RECEPTOR PROTEIN KINASE EMS1-LIKE-RELATED"/>
    <property type="match status" value="1"/>
</dbReference>
<keyword evidence="6" id="KW-0732">Signal</keyword>
<dbReference type="GO" id="GO:0005886">
    <property type="term" value="C:plasma membrane"/>
    <property type="evidence" value="ECO:0007669"/>
    <property type="project" value="UniProtKB-SubCell"/>
</dbReference>
<dbReference type="InterPro" id="IPR001611">
    <property type="entry name" value="Leu-rich_rpt"/>
</dbReference>
<dbReference type="Pfam" id="PF13855">
    <property type="entry name" value="LRR_8"/>
    <property type="match status" value="2"/>
</dbReference>
<evidence type="ECO:0000256" key="5">
    <source>
        <dbReference type="ARBA" id="ARBA00022692"/>
    </source>
</evidence>
<feature type="transmembrane region" description="Helical" evidence="12">
    <location>
        <begin position="7"/>
        <end position="26"/>
    </location>
</feature>
<organism evidence="14 15">
    <name type="scientific">Pyrus ussuriensis x Pyrus communis</name>
    <dbReference type="NCBI Taxonomy" id="2448454"/>
    <lineage>
        <taxon>Eukaryota</taxon>
        <taxon>Viridiplantae</taxon>
        <taxon>Streptophyta</taxon>
        <taxon>Embryophyta</taxon>
        <taxon>Tracheophyta</taxon>
        <taxon>Spermatophyta</taxon>
        <taxon>Magnoliopsida</taxon>
        <taxon>eudicotyledons</taxon>
        <taxon>Gunneridae</taxon>
        <taxon>Pentapetalae</taxon>
        <taxon>rosids</taxon>
        <taxon>fabids</taxon>
        <taxon>Rosales</taxon>
        <taxon>Rosaceae</taxon>
        <taxon>Amygdaloideae</taxon>
        <taxon>Maleae</taxon>
        <taxon>Pyrus</taxon>
    </lineage>
</organism>
<dbReference type="Gene3D" id="3.80.10.10">
    <property type="entry name" value="Ribonuclease Inhibitor"/>
    <property type="match status" value="5"/>
</dbReference>
<evidence type="ECO:0000256" key="3">
    <source>
        <dbReference type="ARBA" id="ARBA00022475"/>
    </source>
</evidence>
<dbReference type="InterPro" id="IPR032675">
    <property type="entry name" value="LRR_dom_sf"/>
</dbReference>
<dbReference type="OrthoDB" id="1394818at2759"/>
<keyword evidence="15" id="KW-1185">Reference proteome</keyword>
<evidence type="ECO:0000313" key="14">
    <source>
        <dbReference type="EMBL" id="KAB2630475.1"/>
    </source>
</evidence>
<dbReference type="EMBL" id="SMOL01000143">
    <property type="protein sequence ID" value="KAB2630475.1"/>
    <property type="molecule type" value="Genomic_DNA"/>
</dbReference>
<evidence type="ECO:0000259" key="13">
    <source>
        <dbReference type="Pfam" id="PF08263"/>
    </source>
</evidence>
<keyword evidence="4" id="KW-0433">Leucine-rich repeat</keyword>
<proteinExistence type="inferred from homology"/>
<dbReference type="Pfam" id="PF08263">
    <property type="entry name" value="LRRNT_2"/>
    <property type="match status" value="1"/>
</dbReference>
<dbReference type="FunFam" id="3.80.10.10:FF:000213">
    <property type="entry name" value="Tyrosine-sulfated glycopeptide receptor 1"/>
    <property type="match status" value="1"/>
</dbReference>
<accession>A0A5N5HRL2</accession>
<evidence type="ECO:0000256" key="7">
    <source>
        <dbReference type="ARBA" id="ARBA00022737"/>
    </source>
</evidence>
<gene>
    <name evidence="14" type="ORF">D8674_007994</name>
</gene>
<dbReference type="SMART" id="SM00369">
    <property type="entry name" value="LRR_TYP"/>
    <property type="match status" value="8"/>
</dbReference>
<reference evidence="14 15" key="3">
    <citation type="submission" date="2019-11" db="EMBL/GenBank/DDBJ databases">
        <title>A de novo genome assembly of a pear dwarfing rootstock.</title>
        <authorList>
            <person name="Wang F."/>
            <person name="Wang J."/>
            <person name="Li S."/>
            <person name="Zhang Y."/>
            <person name="Fang M."/>
            <person name="Ma L."/>
            <person name="Zhao Y."/>
            <person name="Jiang S."/>
        </authorList>
    </citation>
    <scope>NUCLEOTIDE SEQUENCE [LARGE SCALE GENOMIC DNA]</scope>
    <source>
        <strain evidence="14">S2</strain>
        <tissue evidence="14">Leaf</tissue>
    </source>
</reference>
<keyword evidence="9 12" id="KW-0472">Membrane</keyword>
<protein>
    <submittedName>
        <fullName evidence="14">Receptor-like protein 12</fullName>
    </submittedName>
</protein>
<evidence type="ECO:0000313" key="15">
    <source>
        <dbReference type="Proteomes" id="UP000327157"/>
    </source>
</evidence>
<evidence type="ECO:0000256" key="11">
    <source>
        <dbReference type="ARBA" id="ARBA00023180"/>
    </source>
</evidence>
<comment type="similarity">
    <text evidence="2">Belongs to the RLP family.</text>
</comment>
<dbReference type="SUPFAM" id="SSF52058">
    <property type="entry name" value="L domain-like"/>
    <property type="match status" value="2"/>
</dbReference>
<evidence type="ECO:0000256" key="6">
    <source>
        <dbReference type="ARBA" id="ARBA00022729"/>
    </source>
</evidence>
<reference evidence="14 15" key="1">
    <citation type="submission" date="2019-09" db="EMBL/GenBank/DDBJ databases">
        <authorList>
            <person name="Ou C."/>
        </authorList>
    </citation>
    <scope>NUCLEOTIDE SEQUENCE [LARGE SCALE GENOMIC DNA]</scope>
    <source>
        <strain evidence="14">S2</strain>
        <tissue evidence="14">Leaf</tissue>
    </source>
</reference>
<keyword evidence="8 12" id="KW-1133">Transmembrane helix</keyword>
<sequence length="1053" mass="116810">MRIPPFSWLFLIPFYYFSLSINIFLVSSQCPGDQQSLLLQLKNSLVFDPAASKKLVKWKNGSDYCSWEGVSCKKGCVSNLDLSSEAISGGLDNSSSLFGLKSIENLNLAYNNFKYTQIPSEFKQLTGLRNLNLSNAGFAGQVPFEISQLTRLVTLDLSTFYFSGALLLKLEKPNLNVLIRNFSELVELYLDSVNISAQGTEWCQAISSSLPKLRELSLSNCNLSGPIDSSLLKLHSLSVIRLDYNNFSIQVPEFFSKFPNLTSLHLRHSGLYGTGFGLYGTFPEKIFQVPTLQTIDLSGNKQLQGSLPEFPKNASLRSLVLSGANFSGSLPNSIGNLKMLSSIYISGCSFTGSIPKSIQDLHQLVYFDLSSNKFNDSIPSFSMAKNLTLIDLSCNQLTGQINSTHWENLTNLMNLHLGSNQLDGTIPPSLFSLPLLQKLQISNNHFSGHLPEFSNVSSYLLDTLDLSYNKLEGSIPMSILRFRGLKILSLSSNNFTGSFLLNDIQQLRNLSSLELSFNSLSINYNDTNSSHSSFPKITNLKLASGNLSRIPGFLRNQSTLSTLDLSQNQIHGEIPNWIWRLSNLVQLNLSCNSLVTLEGHFLNLPSYLLVLDLHSNQLQGPIPMLPPFASYLDYSRNNFSSNLPTDIGDFLMSTMFFSLASNNFHGIIPESICKATSLQVLDLSNNSLSGMIPQCLTARSRPFGVLNLRTNNLTGAIPDKFPRDCSLKTLDMNGNQIGGKFPESLGNCKLLEVLNLGNNQISGTFPRSLIKMSRLRVLVLRSNKFYGRNGSHNNFSGQILGRCLKTWQAMMADEGASRSQLNHIQFQVLYFSQIYYNDKVFVTTKGLEMELVKILTIFTSIDFSGNKFTGSIPVEIGELKSLYVLNLSSNALTGEIPSSLGNLRHVESLDLSNNSLSGKIPSQLTKLTFLSFLNLSNNELTGRIPTSTQFSTFPAASFAGNEGLWGPPLTGYIPSGLPLPPPPKKGHSNAQPEIDFDLIIAEIGFIFGLGAFIGPLVFCKRWRIWYYKTVENIFFKIFPCLDKRSGYRGRRLH</sequence>
<evidence type="ECO:0000256" key="4">
    <source>
        <dbReference type="ARBA" id="ARBA00022614"/>
    </source>
</evidence>
<comment type="subcellular location">
    <subcellularLocation>
        <location evidence="1">Cell membrane</location>
        <topology evidence="1">Single-pass type I membrane protein</topology>
    </subcellularLocation>
</comment>